<dbReference type="Pfam" id="PF00351">
    <property type="entry name" value="Biopterin_H"/>
    <property type="match status" value="2"/>
</dbReference>
<sequence>MSFPATELEKFAKKHDVSLQSVTPLTSDERMSALEALLTETDVPFPISQSKASAYLNASHRPFKVGTLSDKTIDLSEYSNHQDYEALTFEEHLSWACLIKDQRATKHQYACKEYLWGEDIFPINGTVIPDYHFLNARLYQQTGWQLATVTTIIPSPLFFRCHRYRFFPVTNFMRPLGTDYLEEPDIGHDVAGHIATFTIPQVAEVMNNHGVAHERILEAMKLRLKSAKTEKEKTEIVQESELLSLYAGRIYWFTVEFGLVMQDERLVAFGAGILSSPGETPYSVDSKEASRIL</sequence>
<evidence type="ECO:0000256" key="2">
    <source>
        <dbReference type="ARBA" id="ARBA00009712"/>
    </source>
</evidence>
<keyword evidence="6" id="KW-0503">Monooxygenase</keyword>
<feature type="non-terminal residue" evidence="8">
    <location>
        <position position="1"/>
    </location>
</feature>
<feature type="non-terminal residue" evidence="8">
    <location>
        <position position="293"/>
    </location>
</feature>
<dbReference type="GO" id="GO:0009072">
    <property type="term" value="P:aromatic amino acid metabolic process"/>
    <property type="evidence" value="ECO:0007669"/>
    <property type="project" value="InterPro"/>
</dbReference>
<evidence type="ECO:0000259" key="7">
    <source>
        <dbReference type="PROSITE" id="PS51410"/>
    </source>
</evidence>
<dbReference type="GO" id="GO:0016714">
    <property type="term" value="F:oxidoreductase activity, acting on paired donors, with incorporation or reduction of molecular oxygen, reduced pteridine as one donor, and incorporation of one atom of oxygen"/>
    <property type="evidence" value="ECO:0007669"/>
    <property type="project" value="InterPro"/>
</dbReference>
<dbReference type="SUPFAM" id="SSF56534">
    <property type="entry name" value="Aromatic aminoacid monoxygenases, catalytic and oligomerization domains"/>
    <property type="match status" value="1"/>
</dbReference>
<evidence type="ECO:0000313" key="8">
    <source>
        <dbReference type="EMBL" id="SVC26249.1"/>
    </source>
</evidence>
<evidence type="ECO:0000256" key="6">
    <source>
        <dbReference type="ARBA" id="ARBA00023033"/>
    </source>
</evidence>
<dbReference type="PANTHER" id="PTHR11473">
    <property type="entry name" value="AROMATIC AMINO ACID HYDROXYLASE"/>
    <property type="match status" value="1"/>
</dbReference>
<accession>A0A382KPP7</accession>
<dbReference type="InterPro" id="IPR019774">
    <property type="entry name" value="Aromatic-AA_hydroxylase_C"/>
</dbReference>
<dbReference type="PROSITE" id="PS51410">
    <property type="entry name" value="BH4_AAA_HYDROXYL_2"/>
    <property type="match status" value="1"/>
</dbReference>
<organism evidence="8">
    <name type="scientific">marine metagenome</name>
    <dbReference type="NCBI Taxonomy" id="408172"/>
    <lineage>
        <taxon>unclassified sequences</taxon>
        <taxon>metagenomes</taxon>
        <taxon>ecological metagenomes</taxon>
    </lineage>
</organism>
<evidence type="ECO:0000256" key="4">
    <source>
        <dbReference type="ARBA" id="ARBA00023002"/>
    </source>
</evidence>
<dbReference type="GO" id="GO:0005506">
    <property type="term" value="F:iron ion binding"/>
    <property type="evidence" value="ECO:0007669"/>
    <property type="project" value="InterPro"/>
</dbReference>
<dbReference type="InterPro" id="IPR001273">
    <property type="entry name" value="ArAA_hydroxylase"/>
</dbReference>
<dbReference type="InterPro" id="IPR036951">
    <property type="entry name" value="ArAA_hydroxylase_sf"/>
</dbReference>
<evidence type="ECO:0000256" key="3">
    <source>
        <dbReference type="ARBA" id="ARBA00022723"/>
    </source>
</evidence>
<name>A0A382KPP7_9ZZZZ</name>
<evidence type="ECO:0000256" key="5">
    <source>
        <dbReference type="ARBA" id="ARBA00023004"/>
    </source>
</evidence>
<evidence type="ECO:0000256" key="1">
    <source>
        <dbReference type="ARBA" id="ARBA00001954"/>
    </source>
</evidence>
<dbReference type="PANTHER" id="PTHR11473:SF24">
    <property type="entry name" value="PHENYLALANINE-4-HYDROXYLASE"/>
    <property type="match status" value="1"/>
</dbReference>
<dbReference type="InterPro" id="IPR036329">
    <property type="entry name" value="Aro-AA_hydroxylase_C_sf"/>
</dbReference>
<dbReference type="AlphaFoldDB" id="A0A382KPP7"/>
<comment type="cofactor">
    <cofactor evidence="1">
        <name>Fe(2+)</name>
        <dbReference type="ChEBI" id="CHEBI:29033"/>
    </cofactor>
</comment>
<keyword evidence="5" id="KW-0408">Iron</keyword>
<feature type="domain" description="Biopterin-dependent aromatic amino acid hydroxylase family profile" evidence="7">
    <location>
        <begin position="90"/>
        <end position="293"/>
    </location>
</feature>
<gene>
    <name evidence="8" type="ORF">METZ01_LOCUS279103</name>
</gene>
<protein>
    <recommendedName>
        <fullName evidence="7">Biopterin-dependent aromatic amino acid hydroxylase family profile domain-containing protein</fullName>
    </recommendedName>
</protein>
<comment type="similarity">
    <text evidence="2">Belongs to the biopterin-dependent aromatic amino acid hydroxylase family.</text>
</comment>
<reference evidence="8" key="1">
    <citation type="submission" date="2018-05" db="EMBL/GenBank/DDBJ databases">
        <authorList>
            <person name="Lanie J.A."/>
            <person name="Ng W.-L."/>
            <person name="Kazmierczak K.M."/>
            <person name="Andrzejewski T.M."/>
            <person name="Davidsen T.M."/>
            <person name="Wayne K.J."/>
            <person name="Tettelin H."/>
            <person name="Glass J.I."/>
            <person name="Rusch D."/>
            <person name="Podicherti R."/>
            <person name="Tsui H.-C.T."/>
            <person name="Winkler M.E."/>
        </authorList>
    </citation>
    <scope>NUCLEOTIDE SEQUENCE</scope>
</reference>
<proteinExistence type="inferred from homology"/>
<dbReference type="Gene3D" id="1.10.800.10">
    <property type="entry name" value="Aromatic amino acid hydroxylase"/>
    <property type="match status" value="1"/>
</dbReference>
<keyword evidence="4" id="KW-0560">Oxidoreductase</keyword>
<keyword evidence="3" id="KW-0479">Metal-binding</keyword>
<dbReference type="EMBL" id="UINC01081939">
    <property type="protein sequence ID" value="SVC26249.1"/>
    <property type="molecule type" value="Genomic_DNA"/>
</dbReference>